<dbReference type="AlphaFoldDB" id="A0A2W5GIY9"/>
<evidence type="ECO:0000313" key="2">
    <source>
        <dbReference type="Proteomes" id="UP000249645"/>
    </source>
</evidence>
<comment type="caution">
    <text evidence="1">The sequence shown here is derived from an EMBL/GenBank/DDBJ whole genome shotgun (WGS) entry which is preliminary data.</text>
</comment>
<organism evidence="1 2">
    <name type="scientific">Pseudopedobacter saltans</name>
    <dbReference type="NCBI Taxonomy" id="151895"/>
    <lineage>
        <taxon>Bacteria</taxon>
        <taxon>Pseudomonadati</taxon>
        <taxon>Bacteroidota</taxon>
        <taxon>Sphingobacteriia</taxon>
        <taxon>Sphingobacteriales</taxon>
        <taxon>Sphingobacteriaceae</taxon>
        <taxon>Pseudopedobacter</taxon>
    </lineage>
</organism>
<sequence>MKTPLDQLIAYYRKEKKFLEKEIRNCLKYEKDYYTANLLQNGLWKCEEALQELEVILHPFNDEIENLRYDIDRLNKAIENNIEEKYFQLEDTFYTLINQELNPEISELRQKHLEICNTEISKILKKISELENRNQYSDDKKRKI</sequence>
<gene>
    <name evidence="1" type="ORF">DI598_12960</name>
</gene>
<proteinExistence type="predicted"/>
<dbReference type="Proteomes" id="UP000249645">
    <property type="component" value="Unassembled WGS sequence"/>
</dbReference>
<accession>A0A2W5GIY9</accession>
<reference evidence="1 2" key="1">
    <citation type="submission" date="2017-11" db="EMBL/GenBank/DDBJ databases">
        <title>Infants hospitalized years apart are colonized by the same room-sourced microbial strains.</title>
        <authorList>
            <person name="Brooks B."/>
            <person name="Olm M.R."/>
            <person name="Firek B.A."/>
            <person name="Baker R."/>
            <person name="Thomas B.C."/>
            <person name="Morowitz M.J."/>
            <person name="Banfield J.F."/>
        </authorList>
    </citation>
    <scope>NUCLEOTIDE SEQUENCE [LARGE SCALE GENOMIC DNA]</scope>
    <source>
        <strain evidence="1">S2_009_000_R2_76</strain>
    </source>
</reference>
<evidence type="ECO:0000313" key="1">
    <source>
        <dbReference type="EMBL" id="PZP45706.1"/>
    </source>
</evidence>
<name>A0A2W5GIY9_9SPHI</name>
<dbReference type="EMBL" id="QFOI01000253">
    <property type="protein sequence ID" value="PZP45706.1"/>
    <property type="molecule type" value="Genomic_DNA"/>
</dbReference>
<protein>
    <submittedName>
        <fullName evidence="1">Uncharacterized protein</fullName>
    </submittedName>
</protein>